<reference evidence="1" key="1">
    <citation type="submission" date="2020-01" db="EMBL/GenBank/DDBJ databases">
        <title>Genome Sequencing of Three Apophysomyces-Like Fungal Strains Confirms a Novel Fungal Genus in the Mucoromycota with divergent Burkholderia-like Endosymbiotic Bacteria.</title>
        <authorList>
            <person name="Stajich J.E."/>
            <person name="Macias A.M."/>
            <person name="Carter-House D."/>
            <person name="Lovett B."/>
            <person name="Kasson L.R."/>
            <person name="Berry K."/>
            <person name="Grigoriev I."/>
            <person name="Chang Y."/>
            <person name="Spatafora J."/>
            <person name="Kasson M.T."/>
        </authorList>
    </citation>
    <scope>NUCLEOTIDE SEQUENCE</scope>
    <source>
        <strain evidence="1">NRRL A-21654</strain>
    </source>
</reference>
<dbReference type="Pfam" id="PF26146">
    <property type="entry name" value="PI-PLC_X"/>
    <property type="match status" value="1"/>
</dbReference>
<keyword evidence="2" id="KW-1185">Reference proteome</keyword>
<dbReference type="InterPro" id="IPR017946">
    <property type="entry name" value="PLC-like_Pdiesterase_TIM-brl"/>
</dbReference>
<dbReference type="Gene3D" id="3.20.20.190">
    <property type="entry name" value="Phosphatidylinositol (PI) phosphodiesterase"/>
    <property type="match status" value="1"/>
</dbReference>
<proteinExistence type="predicted"/>
<evidence type="ECO:0000313" key="1">
    <source>
        <dbReference type="EMBL" id="KAF7730406.1"/>
    </source>
</evidence>
<dbReference type="SUPFAM" id="SSF51695">
    <property type="entry name" value="PLC-like phosphodiesterases"/>
    <property type="match status" value="1"/>
</dbReference>
<accession>A0A8H7BTZ8</accession>
<dbReference type="PANTHER" id="PTHR13593:SF140">
    <property type="entry name" value="PLC-LIKE PHOSPHODIESTERASE"/>
    <property type="match status" value="1"/>
</dbReference>
<organism evidence="1 2">
    <name type="scientific">Apophysomyces ossiformis</name>
    <dbReference type="NCBI Taxonomy" id="679940"/>
    <lineage>
        <taxon>Eukaryota</taxon>
        <taxon>Fungi</taxon>
        <taxon>Fungi incertae sedis</taxon>
        <taxon>Mucoromycota</taxon>
        <taxon>Mucoromycotina</taxon>
        <taxon>Mucoromycetes</taxon>
        <taxon>Mucorales</taxon>
        <taxon>Mucorineae</taxon>
        <taxon>Mucoraceae</taxon>
        <taxon>Apophysomyces</taxon>
    </lineage>
</organism>
<dbReference type="OrthoDB" id="7984201at2759"/>
<dbReference type="InterPro" id="IPR051057">
    <property type="entry name" value="PI-PLC_domain"/>
</dbReference>
<name>A0A8H7BTZ8_9FUNG</name>
<dbReference type="PANTHER" id="PTHR13593">
    <property type="match status" value="1"/>
</dbReference>
<sequence length="304" mass="33139">MTHNSYGYMDNAGANQMCSVNSQLADGVRGLKLSAVRPANASSTDPNAIRLCHTDCRILDAGPAKDTLASIATWLKNNPNEVLTIMWNNMGKFKAADFQAAYEGSGILDYTYTQAVGSQTWPTLQEMIASGKRVVNFLDSGADQTTVPWLMSEFNYVFETPYNNMNESSFSCVIDRPSDPAQPEQMMYVMNHFLYRSISSLGIAVELPQKDLANVTNADSLLKQAKTCTTTFGRQPNFLEVDFYNKGNSLAIAAQLNNVTFKPSGQQCVNDQATTAKKPDSSATTVAFSPLIALLAVFMAALSI</sequence>
<gene>
    <name evidence="1" type="ORF">EC973_002212</name>
</gene>
<dbReference type="AlphaFoldDB" id="A0A8H7BTZ8"/>
<dbReference type="EMBL" id="JABAYA010000016">
    <property type="protein sequence ID" value="KAF7730406.1"/>
    <property type="molecule type" value="Genomic_DNA"/>
</dbReference>
<evidence type="ECO:0000313" key="2">
    <source>
        <dbReference type="Proteomes" id="UP000605846"/>
    </source>
</evidence>
<dbReference type="GO" id="GO:0006629">
    <property type="term" value="P:lipid metabolic process"/>
    <property type="evidence" value="ECO:0007669"/>
    <property type="project" value="InterPro"/>
</dbReference>
<comment type="caution">
    <text evidence="1">The sequence shown here is derived from an EMBL/GenBank/DDBJ whole genome shotgun (WGS) entry which is preliminary data.</text>
</comment>
<protein>
    <recommendedName>
        <fullName evidence="3">PLC-like phosphodiesterase</fullName>
    </recommendedName>
</protein>
<evidence type="ECO:0008006" key="3">
    <source>
        <dbReference type="Google" id="ProtNLM"/>
    </source>
</evidence>
<dbReference type="Proteomes" id="UP000605846">
    <property type="component" value="Unassembled WGS sequence"/>
</dbReference>
<dbReference type="GO" id="GO:0008081">
    <property type="term" value="F:phosphoric diester hydrolase activity"/>
    <property type="evidence" value="ECO:0007669"/>
    <property type="project" value="InterPro"/>
</dbReference>